<dbReference type="PANTHER" id="PTHR11627">
    <property type="entry name" value="FRUCTOSE-BISPHOSPHATE ALDOLASE"/>
    <property type="match status" value="1"/>
</dbReference>
<evidence type="ECO:0000256" key="2">
    <source>
        <dbReference type="ARBA" id="ARBA00010387"/>
    </source>
</evidence>
<dbReference type="EC" id="4.1.2.13" evidence="3"/>
<proteinExistence type="inferred from homology"/>
<organism evidence="6 7">
    <name type="scientific">Anas platyrhynchos platyrhynchos</name>
    <name type="common">Northern mallard</name>
    <dbReference type="NCBI Taxonomy" id="8840"/>
    <lineage>
        <taxon>Eukaryota</taxon>
        <taxon>Metazoa</taxon>
        <taxon>Chordata</taxon>
        <taxon>Craniata</taxon>
        <taxon>Vertebrata</taxon>
        <taxon>Euteleostomi</taxon>
        <taxon>Archelosauria</taxon>
        <taxon>Archosauria</taxon>
        <taxon>Dinosauria</taxon>
        <taxon>Saurischia</taxon>
        <taxon>Theropoda</taxon>
        <taxon>Coelurosauria</taxon>
        <taxon>Aves</taxon>
        <taxon>Neognathae</taxon>
        <taxon>Galloanserae</taxon>
        <taxon>Anseriformes</taxon>
        <taxon>Anatidae</taxon>
        <taxon>Anatinae</taxon>
        <taxon>Anas</taxon>
    </lineage>
</organism>
<name>A0A493TRB1_ANAPP</name>
<dbReference type="GO" id="GO:0008092">
    <property type="term" value="F:cytoskeletal protein binding"/>
    <property type="evidence" value="ECO:0007669"/>
    <property type="project" value="Ensembl"/>
</dbReference>
<dbReference type="Ensembl" id="ENSAPLT00000023476.1">
    <property type="protein sequence ID" value="ENSAPLP00000028120.1"/>
    <property type="gene ID" value="ENSAPLG00000028771.1"/>
</dbReference>
<keyword evidence="4" id="KW-0324">Glycolysis</keyword>
<dbReference type="Pfam" id="PF00274">
    <property type="entry name" value="Glycolytic"/>
    <property type="match status" value="1"/>
</dbReference>
<reference evidence="6" key="2">
    <citation type="submission" date="2025-08" db="UniProtKB">
        <authorList>
            <consortium name="Ensembl"/>
        </authorList>
    </citation>
    <scope>IDENTIFICATION</scope>
</reference>
<dbReference type="GO" id="GO:0006096">
    <property type="term" value="P:glycolytic process"/>
    <property type="evidence" value="ECO:0007669"/>
    <property type="project" value="UniProtKB-UniPathway"/>
</dbReference>
<evidence type="ECO:0000313" key="7">
    <source>
        <dbReference type="Proteomes" id="UP000016666"/>
    </source>
</evidence>
<keyword evidence="5" id="KW-0456">Lyase</keyword>
<dbReference type="Gene3D" id="3.20.20.70">
    <property type="entry name" value="Aldolase class I"/>
    <property type="match status" value="2"/>
</dbReference>
<dbReference type="InterPro" id="IPR000741">
    <property type="entry name" value="FBA_I"/>
</dbReference>
<reference evidence="6" key="3">
    <citation type="submission" date="2025-09" db="UniProtKB">
        <authorList>
            <consortium name="Ensembl"/>
        </authorList>
    </citation>
    <scope>IDENTIFICATION</scope>
</reference>
<comment type="pathway">
    <text evidence="1">Carbohydrate degradation; glycolysis; D-glyceraldehyde 3-phosphate and glycerone phosphate from D-glucose: step 4/4.</text>
</comment>
<gene>
    <name evidence="6" type="primary">ALDOC</name>
</gene>
<dbReference type="AlphaFoldDB" id="A0A493TRB1"/>
<keyword evidence="7" id="KW-1185">Reference proteome</keyword>
<dbReference type="UniPathway" id="UPA00109">
    <property type="reaction ID" value="UER00183"/>
</dbReference>
<dbReference type="GO" id="GO:0004332">
    <property type="term" value="F:fructose-bisphosphate aldolase activity"/>
    <property type="evidence" value="ECO:0007669"/>
    <property type="project" value="UniProtKB-EC"/>
</dbReference>
<dbReference type="STRING" id="8840.ENSAPLP00000028120"/>
<evidence type="ECO:0000256" key="4">
    <source>
        <dbReference type="ARBA" id="ARBA00023152"/>
    </source>
</evidence>
<dbReference type="SUPFAM" id="SSF51569">
    <property type="entry name" value="Aldolase"/>
    <property type="match status" value="2"/>
</dbReference>
<evidence type="ECO:0000313" key="6">
    <source>
        <dbReference type="Ensembl" id="ENSAPLP00000028120.1"/>
    </source>
</evidence>
<evidence type="ECO:0000256" key="3">
    <source>
        <dbReference type="ARBA" id="ARBA00013068"/>
    </source>
</evidence>
<reference evidence="7" key="1">
    <citation type="submission" date="2017-10" db="EMBL/GenBank/DDBJ databases">
        <title>A new Pekin duck reference genome.</title>
        <authorList>
            <person name="Hou Z.-C."/>
            <person name="Zhou Z.-K."/>
            <person name="Zhu F."/>
            <person name="Hou S.-S."/>
        </authorList>
    </citation>
    <scope>NUCLEOTIDE SEQUENCE [LARGE SCALE GENOMIC DNA]</scope>
</reference>
<dbReference type="OMA" id="KWRTSEV"/>
<dbReference type="InterPro" id="IPR013785">
    <property type="entry name" value="Aldolase_TIM"/>
</dbReference>
<comment type="similarity">
    <text evidence="2">Belongs to the class I fructose-bisphosphate aldolase family.</text>
</comment>
<dbReference type="Proteomes" id="UP000016666">
    <property type="component" value="Unassembled WGS sequence"/>
</dbReference>
<dbReference type="GO" id="GO:0030388">
    <property type="term" value="P:fructose 1,6-bisphosphate metabolic process"/>
    <property type="evidence" value="ECO:0007669"/>
    <property type="project" value="Ensembl"/>
</dbReference>
<evidence type="ECO:0000256" key="1">
    <source>
        <dbReference type="ARBA" id="ARBA00004714"/>
    </source>
</evidence>
<dbReference type="GeneTree" id="ENSGT00950000182987"/>
<dbReference type="GO" id="GO:0030855">
    <property type="term" value="P:epithelial cell differentiation"/>
    <property type="evidence" value="ECO:0007669"/>
    <property type="project" value="Ensembl"/>
</dbReference>
<protein>
    <recommendedName>
        <fullName evidence="3">fructose-bisphosphate aldolase</fullName>
        <ecNumber evidence="3">4.1.2.13</ecNumber>
    </recommendedName>
</protein>
<accession>A0A493TRB1</accession>
<evidence type="ECO:0000256" key="5">
    <source>
        <dbReference type="ARBA" id="ARBA00023239"/>
    </source>
</evidence>
<sequence>MAKRLNQIGVENTEENRRLYRQILFSADSRVKKCIGGVIFFHETMYQKADDGTPFVQMIKDKGIVVGIKVDKGVVPLASINLNAINTCPLVRPWALTFSYGRALQASALSAWRGQKDNATAATEEFVKRAEVNGLAALGKYEGSGDDSGAAGQSLYVANHAY</sequence>